<proteinExistence type="predicted"/>
<evidence type="ECO:0000313" key="2">
    <source>
        <dbReference type="EMBL" id="SVA85833.1"/>
    </source>
</evidence>
<gene>
    <name evidence="2" type="ORF">METZ01_LOCUS138687</name>
</gene>
<keyword evidence="1" id="KW-1133">Transmembrane helix</keyword>
<feature type="transmembrane region" description="Helical" evidence="1">
    <location>
        <begin position="21"/>
        <end position="42"/>
    </location>
</feature>
<protein>
    <submittedName>
        <fullName evidence="2">Uncharacterized protein</fullName>
    </submittedName>
</protein>
<reference evidence="2" key="1">
    <citation type="submission" date="2018-05" db="EMBL/GenBank/DDBJ databases">
        <authorList>
            <person name="Lanie J.A."/>
            <person name="Ng W.-L."/>
            <person name="Kazmierczak K.M."/>
            <person name="Andrzejewski T.M."/>
            <person name="Davidsen T.M."/>
            <person name="Wayne K.J."/>
            <person name="Tettelin H."/>
            <person name="Glass J.I."/>
            <person name="Rusch D."/>
            <person name="Podicherti R."/>
            <person name="Tsui H.-C.T."/>
            <person name="Winkler M.E."/>
        </authorList>
    </citation>
    <scope>NUCLEOTIDE SEQUENCE</scope>
</reference>
<keyword evidence="1" id="KW-0812">Transmembrane</keyword>
<keyword evidence="1" id="KW-0472">Membrane</keyword>
<dbReference type="AlphaFoldDB" id="A0A381ZAN1"/>
<name>A0A381ZAN1_9ZZZZ</name>
<accession>A0A381ZAN1</accession>
<sequence length="93" mass="10925">MNLNSLKSKITRRRNEIIRSVGLFIVLRSVYGMVILGLAYILGIEVNELREFRLFGFQIYILVLGVATIIVIRRFCKIYKWWNNDDDTETLKA</sequence>
<organism evidence="2">
    <name type="scientific">marine metagenome</name>
    <dbReference type="NCBI Taxonomy" id="408172"/>
    <lineage>
        <taxon>unclassified sequences</taxon>
        <taxon>metagenomes</taxon>
        <taxon>ecological metagenomes</taxon>
    </lineage>
</organism>
<dbReference type="EMBL" id="UINC01020439">
    <property type="protein sequence ID" value="SVA85833.1"/>
    <property type="molecule type" value="Genomic_DNA"/>
</dbReference>
<evidence type="ECO:0000256" key="1">
    <source>
        <dbReference type="SAM" id="Phobius"/>
    </source>
</evidence>
<feature type="transmembrane region" description="Helical" evidence="1">
    <location>
        <begin position="54"/>
        <end position="72"/>
    </location>
</feature>